<sequence>FTAFDVSFKYIIFGAKSGGIYIFSQESCQFLKLIPSAVRMDYFMKHGSVNLLLISDDESNLAIAVSTGLVVVLEDCFSTSVQQQVFSEHEGNTITAMKWNGNDLYCGDSTGRISVITLKSFLVQCHKIMTKAMFQTPVACLMHLDSQIVQLDTHSKFLLVSTLTRSLLCDTDTERYRQIGKKNRDGFFGACFFNVVNSVHEIGIMPHIRGTFQTVGDNEELSSSHIDDNVKIYCARPGARLWQADFQANVIYTHQFRASLNQKQTDIIYWDDSVEADLKISEFSDDVKLGPENFNFGKIFRFLDKFIVTFRDNGLYIFEPSSSTLLFWRHLSNVKDYTLCGQLCVNFFDEVQSLIGTSNKIHLISVLESKLDNCELSDKLSPIIQRLKDCSKTPSLEKLKNGIVNVTNYPNLPETVVNFRHEKNVKKDPHHIVLEQYRINKIHKNVETTDFKQLMESQNPRGIYDLITKLDIDSDFELWCKEMFLKYFKTPQDLDSQMLKYACEAYLLINNNKKLVCRCNFPLPTACKIVPKHYEIGCELMEKSDNYEIFLENVPYMHRHVLEKIDDLKEIQLKIPLIIQYSDPKIIKILSSKMPYDVWDDSLQLLVKLRSGSCLHCGGKIDSTGAFQWNDFGLLMVQSIKATNSIKLFKRYSHLLPRGELDEFFYQYCIFSTVSNLNSNIFNEIFHSESVKKQFQTSVGGYLSKKYLRGSDYDAPIANKSLESIPNCDHCQLPLKVPIIENTKKLNCGHCYHQKWLSYSDYSQELPNDHDHAKNIDTRTFTRPKKRFTRPSIEKYNEELYGNEWTDSGIQLNGCSQDDDTYTKPIHFDLTQPVSSSYCFDNVLANAVMADSFQNMSPPSLVNSMCSSTFANLMENSFIKNDPVLREIRDTDFTGLILQQESEPMFQSITESCSSLSSDVPENLLKKISFNEKNVSNSDAGDATVILNTTFAKELNSSKETITLDYYEDEDLQEAKAASCENLNSTFNKKLESTFKVPDVHNGTIKLNTTFQRRKSNRLNNEELQKQDLNSTITIEPKKINEERPVESIKRLLDRRPSPSLDLNRLSYQIDKNDQLNQTFTSEPVKRNSIESSDSTENLDYMSLSSGSSKSSSKILSMDGINTIVEMQERIVGLQVMSTPKPKNRTQILWHNNDISPISGRNSDPELSSSEKADIKPVIAQNTIKKQRSTGHINSKMPPPKSVNTVSQLAAVRNHIRSSQPNLKIAETKTYALHRPTNLNSMGHTLKGSYTSLKPMNPNLPVAPPPLDSTVTRNPTVAQVSPTPRENAPKHENAQFVKPQLPRSSGLPRPVTGIPRPVSRIPGPKGVR</sequence>
<feature type="compositionally biased region" description="Low complexity" evidence="1">
    <location>
        <begin position="1103"/>
        <end position="1113"/>
    </location>
</feature>
<dbReference type="InterPro" id="IPR056499">
    <property type="entry name" value="Beta-prop_HPS5-like"/>
</dbReference>
<feature type="non-terminal residue" evidence="4">
    <location>
        <position position="1"/>
    </location>
</feature>
<evidence type="ECO:0000259" key="3">
    <source>
        <dbReference type="Pfam" id="PF23757"/>
    </source>
</evidence>
<dbReference type="STRING" id="1661398.A0A482VAW3"/>
<feature type="region of interest" description="Disordered" evidence="1">
    <location>
        <begin position="1078"/>
        <end position="1113"/>
    </location>
</feature>
<dbReference type="GO" id="GO:0048066">
    <property type="term" value="P:developmental pigmentation"/>
    <property type="evidence" value="ECO:0007669"/>
    <property type="project" value="TreeGrafter"/>
</dbReference>
<dbReference type="PANTHER" id="PTHR23287">
    <property type="entry name" value="RUBY-EYE2-LIKE PROTEIN"/>
    <property type="match status" value="1"/>
</dbReference>
<accession>A0A482VAW3</accession>
<proteinExistence type="predicted"/>
<protein>
    <submittedName>
        <fullName evidence="4">Hermansky-Pudlak syndrome 5 protein-like</fullName>
    </submittedName>
</protein>
<dbReference type="OrthoDB" id="19493at2759"/>
<feature type="region of interest" description="Disordered" evidence="1">
    <location>
        <begin position="1264"/>
        <end position="1328"/>
    </location>
</feature>
<evidence type="ECO:0000256" key="1">
    <source>
        <dbReference type="SAM" id="MobiDB-lite"/>
    </source>
</evidence>
<dbReference type="Pfam" id="PF23757">
    <property type="entry name" value="TPR_HPS5_insect"/>
    <property type="match status" value="1"/>
</dbReference>
<reference evidence="4 5" key="1">
    <citation type="submission" date="2017-03" db="EMBL/GenBank/DDBJ databases">
        <title>Genome of the blue death feigning beetle - Asbolus verrucosus.</title>
        <authorList>
            <person name="Rider S.D."/>
        </authorList>
    </citation>
    <scope>NUCLEOTIDE SEQUENCE [LARGE SCALE GENOMIC DNA]</scope>
    <source>
        <strain evidence="4">Butters</strain>
        <tissue evidence="4">Head and leg muscle</tissue>
    </source>
</reference>
<dbReference type="GO" id="GO:0005737">
    <property type="term" value="C:cytoplasm"/>
    <property type="evidence" value="ECO:0007669"/>
    <property type="project" value="TreeGrafter"/>
</dbReference>
<dbReference type="SUPFAM" id="SSF50978">
    <property type="entry name" value="WD40 repeat-like"/>
    <property type="match status" value="1"/>
</dbReference>
<dbReference type="InterPro" id="IPR056446">
    <property type="entry name" value="TPR_HPS5_insects"/>
</dbReference>
<dbReference type="InterPro" id="IPR036322">
    <property type="entry name" value="WD40_repeat_dom_sf"/>
</dbReference>
<name>A0A482VAW3_ASBVE</name>
<comment type="caution">
    <text evidence="4">The sequence shown here is derived from an EMBL/GenBank/DDBJ whole genome shotgun (WGS) entry which is preliminary data.</text>
</comment>
<evidence type="ECO:0000313" key="5">
    <source>
        <dbReference type="Proteomes" id="UP000292052"/>
    </source>
</evidence>
<dbReference type="Proteomes" id="UP000292052">
    <property type="component" value="Unassembled WGS sequence"/>
</dbReference>
<evidence type="ECO:0000313" key="4">
    <source>
        <dbReference type="EMBL" id="RZB40395.1"/>
    </source>
</evidence>
<feature type="compositionally biased region" description="Polar residues" evidence="1">
    <location>
        <begin position="1269"/>
        <end position="1284"/>
    </location>
</feature>
<feature type="domain" description="HPS5-like beta-propeller" evidence="2">
    <location>
        <begin position="1"/>
        <end position="341"/>
    </location>
</feature>
<gene>
    <name evidence="4" type="ORF">BDFB_001445</name>
</gene>
<feature type="domain" description="HPS5 TPR" evidence="3">
    <location>
        <begin position="474"/>
        <end position="617"/>
    </location>
</feature>
<evidence type="ECO:0000259" key="2">
    <source>
        <dbReference type="Pfam" id="PF23756"/>
    </source>
</evidence>
<dbReference type="Pfam" id="PF23756">
    <property type="entry name" value="Beta-prop_HPS5"/>
    <property type="match status" value="1"/>
</dbReference>
<keyword evidence="5" id="KW-1185">Reference proteome</keyword>
<dbReference type="EMBL" id="QDEB01119261">
    <property type="protein sequence ID" value="RZB40395.1"/>
    <property type="molecule type" value="Genomic_DNA"/>
</dbReference>
<dbReference type="PANTHER" id="PTHR23287:SF18">
    <property type="entry name" value="BLOC-2 COMPLEX MEMBER HPS5"/>
    <property type="match status" value="1"/>
</dbReference>
<organism evidence="4 5">
    <name type="scientific">Asbolus verrucosus</name>
    <name type="common">Desert ironclad beetle</name>
    <dbReference type="NCBI Taxonomy" id="1661398"/>
    <lineage>
        <taxon>Eukaryota</taxon>
        <taxon>Metazoa</taxon>
        <taxon>Ecdysozoa</taxon>
        <taxon>Arthropoda</taxon>
        <taxon>Hexapoda</taxon>
        <taxon>Insecta</taxon>
        <taxon>Pterygota</taxon>
        <taxon>Neoptera</taxon>
        <taxon>Endopterygota</taxon>
        <taxon>Coleoptera</taxon>
        <taxon>Polyphaga</taxon>
        <taxon>Cucujiformia</taxon>
        <taxon>Tenebrionidae</taxon>
        <taxon>Pimeliinae</taxon>
        <taxon>Asbolus</taxon>
    </lineage>
</organism>